<feature type="transmembrane region" description="Helical" evidence="7">
    <location>
        <begin position="461"/>
        <end position="486"/>
    </location>
</feature>
<organism evidence="8 9">
    <name type="scientific">Callorhinchus milii</name>
    <name type="common">Ghost shark</name>
    <dbReference type="NCBI Taxonomy" id="7868"/>
    <lineage>
        <taxon>Eukaryota</taxon>
        <taxon>Metazoa</taxon>
        <taxon>Chordata</taxon>
        <taxon>Craniata</taxon>
        <taxon>Vertebrata</taxon>
        <taxon>Chondrichthyes</taxon>
        <taxon>Holocephali</taxon>
        <taxon>Chimaeriformes</taxon>
        <taxon>Callorhinchidae</taxon>
        <taxon>Callorhinchus</taxon>
    </lineage>
</organism>
<evidence type="ECO:0000256" key="7">
    <source>
        <dbReference type="SAM" id="Phobius"/>
    </source>
</evidence>
<dbReference type="GeneTree" id="ENSGT00530000063629"/>
<keyword evidence="5 7" id="KW-0472">Membrane</keyword>
<dbReference type="GO" id="GO:0016409">
    <property type="term" value="F:palmitoyltransferase activity"/>
    <property type="evidence" value="ECO:0007669"/>
    <property type="project" value="TreeGrafter"/>
</dbReference>
<dbReference type="STRING" id="7868.ENSCMIP00000011523"/>
<evidence type="ECO:0000256" key="6">
    <source>
        <dbReference type="ARBA" id="ARBA00038268"/>
    </source>
</evidence>
<name>A0A4W3H401_CALMI</name>
<keyword evidence="9" id="KW-1185">Reference proteome</keyword>
<keyword evidence="3" id="KW-0256">Endoplasmic reticulum</keyword>
<dbReference type="PANTHER" id="PTHR13285:SF20">
    <property type="entry name" value="PROTEIN-CYSTEINE N-PALMITOYLTRANSFERASE HHAT"/>
    <property type="match status" value="1"/>
</dbReference>
<keyword evidence="4 7" id="KW-1133">Transmembrane helix</keyword>
<reference evidence="9" key="2">
    <citation type="journal article" date="2007" name="PLoS Biol.">
        <title>Survey sequencing and comparative analysis of the elephant shark (Callorhinchus milii) genome.</title>
        <authorList>
            <person name="Venkatesh B."/>
            <person name="Kirkness E.F."/>
            <person name="Loh Y.H."/>
            <person name="Halpern A.L."/>
            <person name="Lee A.P."/>
            <person name="Johnson J."/>
            <person name="Dandona N."/>
            <person name="Viswanathan L.D."/>
            <person name="Tay A."/>
            <person name="Venter J.C."/>
            <person name="Strausberg R.L."/>
            <person name="Brenner S."/>
        </authorList>
    </citation>
    <scope>NUCLEOTIDE SEQUENCE [LARGE SCALE GENOMIC DNA]</scope>
</reference>
<accession>A0A4W3H401</accession>
<dbReference type="PANTHER" id="PTHR13285">
    <property type="entry name" value="ACYLTRANSFERASE"/>
    <property type="match status" value="1"/>
</dbReference>
<evidence type="ECO:0000256" key="2">
    <source>
        <dbReference type="ARBA" id="ARBA00022692"/>
    </source>
</evidence>
<feature type="transmembrane region" description="Helical" evidence="7">
    <location>
        <begin position="42"/>
        <end position="60"/>
    </location>
</feature>
<proteinExistence type="inferred from homology"/>
<feature type="transmembrane region" description="Helical" evidence="7">
    <location>
        <begin position="498"/>
        <end position="518"/>
    </location>
</feature>
<sequence length="525" mass="61345">MFAIAYVCTYICFCFAFCVCDIGHKETMKGGQSAALHPGELAFYITVTISLHLYAFLELYKVSREYEDDLDAEFGFENEFVIWGFKKDPTDFEWSFWTEWGRKLLLWMLLGHIIASQVTGAFLPKFRVWCFMLYGMLACLFTVGPKGLAMMLLHLSISYAVAQLQVAGLSWLCSILLLYTLQMESLEKIQKRWYATESEYYLLLFCLALCNLRYTSFSLEYCWHHTSLHRRCMSYCWLLAYVFYYPVFHNGPVICYDDFSNQIRRAETFAPKPDVLFLLLRVVRIFIWWWLIESMLQLMYIHAIQHQEAILESASNWTLGGLGFAHTLFFYLKYLVLYGIPSFVMHTDGLEAPRLPRCTSSLYSFTGTWREFDVGLHRWLVRYIYIPMGGSRHGSLRMMFSSAMAFSFVYYWHGGHDFMWNWAALNWLGVMVESFLKGICSFPPAQKIIERCLSARMQRRAHALFAGIATALLFLSNLVFLCGNQVGTIYWDRIFVQGWPWVTLAVLGYFYCYAHTGIEIDRVQK</sequence>
<protein>
    <submittedName>
        <fullName evidence="8">Hedgehog acyltransferase</fullName>
    </submittedName>
</protein>
<dbReference type="InterPro" id="IPR004299">
    <property type="entry name" value="MBOAT_fam"/>
</dbReference>
<evidence type="ECO:0000256" key="1">
    <source>
        <dbReference type="ARBA" id="ARBA00004477"/>
    </source>
</evidence>
<dbReference type="Ensembl" id="ENSCMIT00000011804.1">
    <property type="protein sequence ID" value="ENSCMIP00000011523.1"/>
    <property type="gene ID" value="ENSCMIG00000005972.1"/>
</dbReference>
<feature type="transmembrane region" description="Helical" evidence="7">
    <location>
        <begin position="157"/>
        <end position="180"/>
    </location>
</feature>
<dbReference type="OMA" id="AWAQTYT"/>
<dbReference type="AlphaFoldDB" id="A0A4W3H401"/>
<evidence type="ECO:0000256" key="4">
    <source>
        <dbReference type="ARBA" id="ARBA00022989"/>
    </source>
</evidence>
<dbReference type="Proteomes" id="UP000314986">
    <property type="component" value="Unassembled WGS sequence"/>
</dbReference>
<dbReference type="GO" id="GO:0005789">
    <property type="term" value="C:endoplasmic reticulum membrane"/>
    <property type="evidence" value="ECO:0007669"/>
    <property type="project" value="UniProtKB-SubCell"/>
</dbReference>
<comment type="subcellular location">
    <subcellularLocation>
        <location evidence="1">Endoplasmic reticulum membrane</location>
        <topology evidence="1">Multi-pass membrane protein</topology>
    </subcellularLocation>
</comment>
<feature type="transmembrane region" description="Helical" evidence="7">
    <location>
        <begin position="235"/>
        <end position="255"/>
    </location>
</feature>
<comment type="similarity">
    <text evidence="6">Belongs to the membrane-bound acyltransferase family. HHAT subfamily.</text>
</comment>
<feature type="transmembrane region" description="Helical" evidence="7">
    <location>
        <begin position="275"/>
        <end position="292"/>
    </location>
</feature>
<reference evidence="8" key="4">
    <citation type="submission" date="2025-08" db="UniProtKB">
        <authorList>
            <consortium name="Ensembl"/>
        </authorList>
    </citation>
    <scope>IDENTIFICATION</scope>
</reference>
<dbReference type="Pfam" id="PF03062">
    <property type="entry name" value="MBOAT"/>
    <property type="match status" value="1"/>
</dbReference>
<reference evidence="9" key="1">
    <citation type="journal article" date="2006" name="Science">
        <title>Ancient noncoding elements conserved in the human genome.</title>
        <authorList>
            <person name="Venkatesh B."/>
            <person name="Kirkness E.F."/>
            <person name="Loh Y.H."/>
            <person name="Halpern A.L."/>
            <person name="Lee A.P."/>
            <person name="Johnson J."/>
            <person name="Dandona N."/>
            <person name="Viswanathan L.D."/>
            <person name="Tay A."/>
            <person name="Venter J.C."/>
            <person name="Strausberg R.L."/>
            <person name="Brenner S."/>
        </authorList>
    </citation>
    <scope>NUCLEOTIDE SEQUENCE [LARGE SCALE GENOMIC DNA]</scope>
</reference>
<gene>
    <name evidence="8" type="primary">hhat</name>
</gene>
<feature type="transmembrane region" description="Helical" evidence="7">
    <location>
        <begin position="396"/>
        <end position="413"/>
    </location>
</feature>
<dbReference type="InParanoid" id="A0A4W3H401"/>
<keyword evidence="2 7" id="KW-0812">Transmembrane</keyword>
<evidence type="ECO:0000313" key="9">
    <source>
        <dbReference type="Proteomes" id="UP000314986"/>
    </source>
</evidence>
<evidence type="ECO:0000313" key="8">
    <source>
        <dbReference type="Ensembl" id="ENSCMIP00000011523.1"/>
    </source>
</evidence>
<evidence type="ECO:0000256" key="3">
    <source>
        <dbReference type="ARBA" id="ARBA00022824"/>
    </source>
</evidence>
<feature type="transmembrane region" description="Helical" evidence="7">
    <location>
        <begin position="200"/>
        <end position="223"/>
    </location>
</feature>
<reference evidence="9" key="3">
    <citation type="journal article" date="2014" name="Nature">
        <title>Elephant shark genome provides unique insights into gnathostome evolution.</title>
        <authorList>
            <consortium name="International Elephant Shark Genome Sequencing Consortium"/>
            <person name="Venkatesh B."/>
            <person name="Lee A.P."/>
            <person name="Ravi V."/>
            <person name="Maurya A.K."/>
            <person name="Lian M.M."/>
            <person name="Swann J.B."/>
            <person name="Ohta Y."/>
            <person name="Flajnik M.F."/>
            <person name="Sutoh Y."/>
            <person name="Kasahara M."/>
            <person name="Hoon S."/>
            <person name="Gangu V."/>
            <person name="Roy S.W."/>
            <person name="Irimia M."/>
            <person name="Korzh V."/>
            <person name="Kondrychyn I."/>
            <person name="Lim Z.W."/>
            <person name="Tay B.H."/>
            <person name="Tohari S."/>
            <person name="Kong K.W."/>
            <person name="Ho S."/>
            <person name="Lorente-Galdos B."/>
            <person name="Quilez J."/>
            <person name="Marques-Bonet T."/>
            <person name="Raney B.J."/>
            <person name="Ingham P.W."/>
            <person name="Tay A."/>
            <person name="Hillier L.W."/>
            <person name="Minx P."/>
            <person name="Boehm T."/>
            <person name="Wilson R.K."/>
            <person name="Brenner S."/>
            <person name="Warren W.C."/>
        </authorList>
    </citation>
    <scope>NUCLEOTIDE SEQUENCE [LARGE SCALE GENOMIC DNA]</scope>
</reference>
<feature type="transmembrane region" description="Helical" evidence="7">
    <location>
        <begin position="419"/>
        <end position="440"/>
    </location>
</feature>
<dbReference type="InterPro" id="IPR051085">
    <property type="entry name" value="MB_O-acyltransferase"/>
</dbReference>
<feature type="transmembrane region" description="Helical" evidence="7">
    <location>
        <begin position="126"/>
        <end position="145"/>
    </location>
</feature>
<evidence type="ECO:0000256" key="5">
    <source>
        <dbReference type="ARBA" id="ARBA00023136"/>
    </source>
</evidence>
<reference evidence="8" key="5">
    <citation type="submission" date="2025-09" db="UniProtKB">
        <authorList>
            <consortium name="Ensembl"/>
        </authorList>
    </citation>
    <scope>IDENTIFICATION</scope>
</reference>